<dbReference type="PANTHER" id="PTHR46310">
    <property type="entry name" value="AMIDASE 1"/>
    <property type="match status" value="1"/>
</dbReference>
<evidence type="ECO:0000256" key="1">
    <source>
        <dbReference type="SAM" id="MobiDB-lite"/>
    </source>
</evidence>
<feature type="domain" description="Amidase" evidence="2">
    <location>
        <begin position="147"/>
        <end position="307"/>
    </location>
</feature>
<dbReference type="PANTHER" id="PTHR46310:SF7">
    <property type="entry name" value="AMIDASE 1"/>
    <property type="match status" value="1"/>
</dbReference>
<evidence type="ECO:0000259" key="2">
    <source>
        <dbReference type="Pfam" id="PF01425"/>
    </source>
</evidence>
<evidence type="ECO:0000313" key="4">
    <source>
        <dbReference type="Proteomes" id="UP001390339"/>
    </source>
</evidence>
<proteinExistence type="predicted"/>
<dbReference type="InterPro" id="IPR036928">
    <property type="entry name" value="AS_sf"/>
</dbReference>
<dbReference type="Pfam" id="PF01425">
    <property type="entry name" value="Amidase"/>
    <property type="match status" value="1"/>
</dbReference>
<dbReference type="SUPFAM" id="SSF75304">
    <property type="entry name" value="Amidase signature (AS) enzymes"/>
    <property type="match status" value="1"/>
</dbReference>
<dbReference type="Gene3D" id="3.90.1300.10">
    <property type="entry name" value="Amidase signature (AS) domain"/>
    <property type="match status" value="1"/>
</dbReference>
<dbReference type="EMBL" id="JAPCWZ010000001">
    <property type="protein sequence ID" value="KAK8880093.1"/>
    <property type="molecule type" value="Genomic_DNA"/>
</dbReference>
<feature type="region of interest" description="Disordered" evidence="1">
    <location>
        <begin position="563"/>
        <end position="584"/>
    </location>
</feature>
<accession>A0ABR2JN83</accession>
<dbReference type="InterPro" id="IPR023631">
    <property type="entry name" value="Amidase_dom"/>
</dbReference>
<reference evidence="3 4" key="1">
    <citation type="journal article" date="2024" name="IMA Fungus">
        <title>Apiospora arundinis, a panoply of carbohydrate-active enzymes and secondary metabolites.</title>
        <authorList>
            <person name="Sorensen T."/>
            <person name="Petersen C."/>
            <person name="Muurmann A.T."/>
            <person name="Christiansen J.V."/>
            <person name="Brundto M.L."/>
            <person name="Overgaard C.K."/>
            <person name="Boysen A.T."/>
            <person name="Wollenberg R.D."/>
            <person name="Larsen T.O."/>
            <person name="Sorensen J.L."/>
            <person name="Nielsen K.L."/>
            <person name="Sondergaard T.E."/>
        </authorList>
    </citation>
    <scope>NUCLEOTIDE SEQUENCE [LARGE SCALE GENOMIC DNA]</scope>
    <source>
        <strain evidence="3 4">AAU 773</strain>
    </source>
</reference>
<comment type="caution">
    <text evidence="3">The sequence shown here is derived from an EMBL/GenBank/DDBJ whole genome shotgun (WGS) entry which is preliminary data.</text>
</comment>
<keyword evidence="4" id="KW-1185">Reference proteome</keyword>
<dbReference type="Proteomes" id="UP001390339">
    <property type="component" value="Unassembled WGS sequence"/>
</dbReference>
<organism evidence="3 4">
    <name type="scientific">Apiospora arundinis</name>
    <dbReference type="NCBI Taxonomy" id="335852"/>
    <lineage>
        <taxon>Eukaryota</taxon>
        <taxon>Fungi</taxon>
        <taxon>Dikarya</taxon>
        <taxon>Ascomycota</taxon>
        <taxon>Pezizomycotina</taxon>
        <taxon>Sordariomycetes</taxon>
        <taxon>Xylariomycetidae</taxon>
        <taxon>Amphisphaeriales</taxon>
        <taxon>Apiosporaceae</taxon>
        <taxon>Apiospora</taxon>
    </lineage>
</organism>
<sequence length="584" mass="65290">MDTEHGSPGREVDDDSQDHGGVEDIHLFQVAGWNNFRDQTNCIFLNWATDGYTSRQVTAISINLVLAHTIFTKASFDQLTGCTKTPNFVSWRHSNLKIQQGTCHGPFELFRQLRVTATQYQALGVAVPSRVAGSDKGNQFGLARSRIAVKDLYRLRGMKTSLCNIDYYRLSAPSHETADVVKSLTVAGAQIPGLTKLSSMIAREEPLEAVDFQTTFNPRGDGYQSPAGSSSGSAAAVASYDWLDCALGTDTSGSGRRPALVNGVYQFRPTHSHVCLDGMVPTFLQFDTPCVFARNLRLLESVLRAWLPSKELPTVSSESQFEVIYPLDYFPVQNPQQMQVLESFMDDMSRYLAAQVKKVSIQELWKDSPPKGVSEGLSDFLQDVIPRTYFYSYYHSTDTFRNEFTQKYGRRPYVIPFVRERWGAGASVSHEEHVNALHRLDVYREWLLQKVFTSKKTIMVLPIANVEPNYRDVVSESPAILPGTDQLYLPPILGSPDIVAPIGEVSYMSRVTEREEFLPVAVNLVAAPGEDFWLFNVVRETLMRSGRKEEICTGPRIFQKQPDGASRTFTFSSDSSFDEGAAKA</sequence>
<evidence type="ECO:0000313" key="3">
    <source>
        <dbReference type="EMBL" id="KAK8880093.1"/>
    </source>
</evidence>
<gene>
    <name evidence="3" type="ORF">PGQ11_001387</name>
</gene>
<protein>
    <submittedName>
        <fullName evidence="3">Amidase signature domain-containing protein</fullName>
    </submittedName>
</protein>
<name>A0ABR2JN83_9PEZI</name>